<dbReference type="EMBL" id="JANVFT010000004">
    <property type="protein sequence ID" value="KAJ4500696.1"/>
    <property type="molecule type" value="Genomic_DNA"/>
</dbReference>
<comment type="caution">
    <text evidence="1">The sequence shown here is derived from an EMBL/GenBank/DDBJ whole genome shotgun (WGS) entry which is preliminary data.</text>
</comment>
<protein>
    <submittedName>
        <fullName evidence="1">Uncharacterized protein</fullName>
    </submittedName>
</protein>
<proteinExistence type="predicted"/>
<keyword evidence="2" id="KW-1185">Reference proteome</keyword>
<evidence type="ECO:0000313" key="1">
    <source>
        <dbReference type="EMBL" id="KAJ4500696.1"/>
    </source>
</evidence>
<sequence>MKVASKMALRTFVGRREGLVFIQRFLACSLKGSYHRDTIRTMDACEESGSCHSL</sequence>
<name>A0ABQ8VXE7_9AGAR</name>
<accession>A0ABQ8VXE7</accession>
<organism evidence="1 2">
    <name type="scientific">Lentinula lateritia</name>
    <dbReference type="NCBI Taxonomy" id="40482"/>
    <lineage>
        <taxon>Eukaryota</taxon>
        <taxon>Fungi</taxon>
        <taxon>Dikarya</taxon>
        <taxon>Basidiomycota</taxon>
        <taxon>Agaricomycotina</taxon>
        <taxon>Agaricomycetes</taxon>
        <taxon>Agaricomycetidae</taxon>
        <taxon>Agaricales</taxon>
        <taxon>Marasmiineae</taxon>
        <taxon>Omphalotaceae</taxon>
        <taxon>Lentinula</taxon>
    </lineage>
</organism>
<reference evidence="1" key="1">
    <citation type="submission" date="2022-08" db="EMBL/GenBank/DDBJ databases">
        <title>A Global Phylogenomic Analysis of the Shiitake Genus Lentinula.</title>
        <authorList>
            <consortium name="DOE Joint Genome Institute"/>
            <person name="Sierra-Patev S."/>
            <person name="Min B."/>
            <person name="Naranjo-Ortiz M."/>
            <person name="Looney B."/>
            <person name="Konkel Z."/>
            <person name="Slot J.C."/>
            <person name="Sakamoto Y."/>
            <person name="Steenwyk J.L."/>
            <person name="Rokas A."/>
            <person name="Carro J."/>
            <person name="Camarero S."/>
            <person name="Ferreira P."/>
            <person name="Molpeceres G."/>
            <person name="Ruiz-Duenas F.J."/>
            <person name="Serrano A."/>
            <person name="Henrissat B."/>
            <person name="Drula E."/>
            <person name="Hughes K.W."/>
            <person name="Mata J.L."/>
            <person name="Ishikawa N.K."/>
            <person name="Vargas-Isla R."/>
            <person name="Ushijima S."/>
            <person name="Smith C.A."/>
            <person name="Ahrendt S."/>
            <person name="Andreopoulos W."/>
            <person name="He G."/>
            <person name="Labutti K."/>
            <person name="Lipzen A."/>
            <person name="Ng V."/>
            <person name="Riley R."/>
            <person name="Sandor L."/>
            <person name="Barry K."/>
            <person name="Martinez A.T."/>
            <person name="Xiao Y."/>
            <person name="Gibbons J.G."/>
            <person name="Terashima K."/>
            <person name="Grigoriev I.V."/>
            <person name="Hibbett D.S."/>
        </authorList>
    </citation>
    <scope>NUCLEOTIDE SEQUENCE</scope>
    <source>
        <strain evidence="1">RHP3577 ss4</strain>
    </source>
</reference>
<gene>
    <name evidence="1" type="ORF">C8R41DRAFT_808504</name>
</gene>
<evidence type="ECO:0000313" key="2">
    <source>
        <dbReference type="Proteomes" id="UP001150217"/>
    </source>
</evidence>
<dbReference type="Proteomes" id="UP001150217">
    <property type="component" value="Unassembled WGS sequence"/>
</dbReference>